<feature type="region of interest" description="Disordered" evidence="1">
    <location>
        <begin position="39"/>
        <end position="60"/>
    </location>
</feature>
<accession>A0A821GR85</accession>
<protein>
    <recommendedName>
        <fullName evidence="3">G domain-containing protein</fullName>
    </recommendedName>
</protein>
<keyword evidence="2" id="KW-1133">Transmembrane helix</keyword>
<dbReference type="PANTHER" id="PTHR42714:SF6">
    <property type="entry name" value="TRANSLATION INITIATION FACTOR IF-2"/>
    <property type="match status" value="1"/>
</dbReference>
<dbReference type="GO" id="GO:0005737">
    <property type="term" value="C:cytoplasm"/>
    <property type="evidence" value="ECO:0007669"/>
    <property type="project" value="TreeGrafter"/>
</dbReference>
<dbReference type="AlphaFoldDB" id="A0A821GR85"/>
<dbReference type="Proteomes" id="UP000663862">
    <property type="component" value="Unassembled WGS sequence"/>
</dbReference>
<evidence type="ECO:0000256" key="2">
    <source>
        <dbReference type="SAM" id="Phobius"/>
    </source>
</evidence>
<reference evidence="4" key="1">
    <citation type="submission" date="2021-02" db="EMBL/GenBank/DDBJ databases">
        <authorList>
            <person name="Nowell W R."/>
        </authorList>
    </citation>
    <scope>NUCLEOTIDE SEQUENCE</scope>
</reference>
<evidence type="ECO:0000313" key="5">
    <source>
        <dbReference type="Proteomes" id="UP000663862"/>
    </source>
</evidence>
<dbReference type="InterPro" id="IPR027417">
    <property type="entry name" value="P-loop_NTPase"/>
</dbReference>
<dbReference type="Gene3D" id="3.40.50.300">
    <property type="entry name" value="P-loop containing nucleotide triphosphate hydrolases"/>
    <property type="match status" value="1"/>
</dbReference>
<gene>
    <name evidence="4" type="ORF">TSG867_LOCUS31888</name>
</gene>
<evidence type="ECO:0000259" key="3">
    <source>
        <dbReference type="Pfam" id="PF01926"/>
    </source>
</evidence>
<dbReference type="SUPFAM" id="SSF52540">
    <property type="entry name" value="P-loop containing nucleoside triphosphate hydrolases"/>
    <property type="match status" value="1"/>
</dbReference>
<feature type="transmembrane region" description="Helical" evidence="2">
    <location>
        <begin position="419"/>
        <end position="438"/>
    </location>
</feature>
<evidence type="ECO:0000313" key="4">
    <source>
        <dbReference type="EMBL" id="CAF4671430.1"/>
    </source>
</evidence>
<dbReference type="GO" id="GO:0002098">
    <property type="term" value="P:tRNA wobble uridine modification"/>
    <property type="evidence" value="ECO:0007669"/>
    <property type="project" value="TreeGrafter"/>
</dbReference>
<evidence type="ECO:0000256" key="1">
    <source>
        <dbReference type="SAM" id="MobiDB-lite"/>
    </source>
</evidence>
<keyword evidence="2" id="KW-0812">Transmembrane</keyword>
<feature type="transmembrane region" description="Helical" evidence="2">
    <location>
        <begin position="332"/>
        <end position="357"/>
    </location>
</feature>
<dbReference type="InterPro" id="IPR006073">
    <property type="entry name" value="GTP-bd"/>
</dbReference>
<proteinExistence type="predicted"/>
<dbReference type="GO" id="GO:0005525">
    <property type="term" value="F:GTP binding"/>
    <property type="evidence" value="ECO:0007669"/>
    <property type="project" value="InterPro"/>
</dbReference>
<feature type="domain" description="G" evidence="3">
    <location>
        <begin position="119"/>
        <end position="244"/>
    </location>
</feature>
<organism evidence="4 5">
    <name type="scientific">Rotaria socialis</name>
    <dbReference type="NCBI Taxonomy" id="392032"/>
    <lineage>
        <taxon>Eukaryota</taxon>
        <taxon>Metazoa</taxon>
        <taxon>Spiralia</taxon>
        <taxon>Gnathifera</taxon>
        <taxon>Rotifera</taxon>
        <taxon>Eurotatoria</taxon>
        <taxon>Bdelloidea</taxon>
        <taxon>Philodinida</taxon>
        <taxon>Philodinidae</taxon>
        <taxon>Rotaria</taxon>
    </lineage>
</organism>
<dbReference type="CDD" id="cd00882">
    <property type="entry name" value="Ras_like_GTPase"/>
    <property type="match status" value="1"/>
</dbReference>
<keyword evidence="2" id="KW-0472">Membrane</keyword>
<dbReference type="PANTHER" id="PTHR42714">
    <property type="entry name" value="TRNA MODIFICATION GTPASE GTPBP3"/>
    <property type="match status" value="1"/>
</dbReference>
<dbReference type="Pfam" id="PF01926">
    <property type="entry name" value="MMR_HSR1"/>
    <property type="match status" value="1"/>
</dbReference>
<sequence length="439" mass="48342">MIYYHLVKAIILLTSLNTYDHFILKKKIIGLQIMGNNSSKVSKSQPNFERAKAASNDSNDASKTKEIEILLNNIQQVIDSMKMEVKPNPLFPKTFFNPLFNALSSLTETLNPTRPHTCYCVGGTDVGKSSLINSIAGKEVCAVGENDRPCTDTFKVVPVEDVNATFVDSIGFGAQLNDSILVTQTQKQMQNIERPDAVIIVVTKNNLRTVVSLDSIMKNVNSVLKYLKQMRHGTSIPVICVLSKIDEYFQGKVPNCEDDVKQLEEYTERALTLVNKYLIDPAVQCIPVSTRYNYGVDQLRLSINAQSPLNAQIVDKNLDSISRCRVSIANKIIAAFSTASAAASFLPLADIVIVTILQEWMYRMLACFSIDPNRTANAFKAVHRIQQTANLAIRVGALFIGGVLQLSIVGYFIGAGICVATAATSTAALGWASYFYFVD</sequence>
<comment type="caution">
    <text evidence="4">The sequence shown here is derived from an EMBL/GenBank/DDBJ whole genome shotgun (WGS) entry which is preliminary data.</text>
</comment>
<feature type="transmembrane region" description="Helical" evidence="2">
    <location>
        <begin position="391"/>
        <end position="413"/>
    </location>
</feature>
<dbReference type="EMBL" id="CAJOBQ010006399">
    <property type="protein sequence ID" value="CAF4671430.1"/>
    <property type="molecule type" value="Genomic_DNA"/>
</dbReference>
<name>A0A821GR85_9BILA</name>
<dbReference type="GO" id="GO:0030488">
    <property type="term" value="P:tRNA methylation"/>
    <property type="evidence" value="ECO:0007669"/>
    <property type="project" value="TreeGrafter"/>
</dbReference>